<dbReference type="PANTHER" id="PTHR33050:SF7">
    <property type="entry name" value="RIBONUCLEASE H"/>
    <property type="match status" value="1"/>
</dbReference>
<dbReference type="AlphaFoldDB" id="A0A812NGR2"/>
<sequence length="551" mass="61054">MAVMLAGIPCAKPWDLQFGEQFDVLSDGGLLLNSARSGEIWHGHFGTPCQSMTFARDPQLRSSECPWGLEELLPRQQDLDAEAIDAFRARELQRVIHLAQALCEVKKDHAIGAMTLPRPLQMDDLERDRAQHETLDALVEVVLHFFDHACYVRRWKRDVSQAFRRVPVAPEHLQFIWGVWADQGTLWVAQHKGTPFGTIAAVYSWHRVGHLLKLLVLMLFLAPVCRYVDDFFGASKVGVKLTGGVILSVLASLLGYPCARPCDESKSADLAVAMTVLGSLCAVSFSECVLYTKVDPEKAQKYRAQLASLLSSQTLSAGEASKLAGRLSFAVTVSGNHVGRAFIKPCYAQARSPLPHDMVSPRLHQAAEWFDAYLQVCPAAARRCKATERTQCVTWSDAAGATRWVAAVLEAGGQYFWTRMQTPDFVWGQLLDRGDSQIGFQEMLGLLLVWETFQSWLAGALWVSFVDNDGVLHAVMKGGGGGPERNNVVGRLWLKLAAASVDLHVARVESGANPADGPTRDFFEVLQRVKAKWVEPQLPSWLQHLWCVPEV</sequence>
<protein>
    <submittedName>
        <fullName evidence="1">YRB2 protein</fullName>
    </submittedName>
</protein>
<reference evidence="1" key="1">
    <citation type="submission" date="2021-02" db="EMBL/GenBank/DDBJ databases">
        <authorList>
            <person name="Dougan E. K."/>
            <person name="Rhodes N."/>
            <person name="Thang M."/>
            <person name="Chan C."/>
        </authorList>
    </citation>
    <scope>NUCLEOTIDE SEQUENCE</scope>
</reference>
<dbReference type="Proteomes" id="UP000604046">
    <property type="component" value="Unassembled WGS sequence"/>
</dbReference>
<proteinExistence type="predicted"/>
<dbReference type="PANTHER" id="PTHR33050">
    <property type="entry name" value="REVERSE TRANSCRIPTASE DOMAIN-CONTAINING PROTEIN"/>
    <property type="match status" value="1"/>
</dbReference>
<keyword evidence="2" id="KW-1185">Reference proteome</keyword>
<name>A0A812NGR2_9DINO</name>
<gene>
    <name evidence="1" type="primary">YRB2</name>
    <name evidence="1" type="ORF">SNAT2548_LOCUS15377</name>
</gene>
<dbReference type="InterPro" id="IPR052055">
    <property type="entry name" value="Hepadnavirus_pol/RT"/>
</dbReference>
<comment type="caution">
    <text evidence="1">The sequence shown here is derived from an EMBL/GenBank/DDBJ whole genome shotgun (WGS) entry which is preliminary data.</text>
</comment>
<evidence type="ECO:0000313" key="2">
    <source>
        <dbReference type="Proteomes" id="UP000604046"/>
    </source>
</evidence>
<organism evidence="1 2">
    <name type="scientific">Symbiodinium natans</name>
    <dbReference type="NCBI Taxonomy" id="878477"/>
    <lineage>
        <taxon>Eukaryota</taxon>
        <taxon>Sar</taxon>
        <taxon>Alveolata</taxon>
        <taxon>Dinophyceae</taxon>
        <taxon>Suessiales</taxon>
        <taxon>Symbiodiniaceae</taxon>
        <taxon>Symbiodinium</taxon>
    </lineage>
</organism>
<dbReference type="EMBL" id="CAJNDS010001946">
    <property type="protein sequence ID" value="CAE7291489.1"/>
    <property type="molecule type" value="Genomic_DNA"/>
</dbReference>
<accession>A0A812NGR2</accession>
<evidence type="ECO:0000313" key="1">
    <source>
        <dbReference type="EMBL" id="CAE7291489.1"/>
    </source>
</evidence>